<dbReference type="Proteomes" id="UP000886523">
    <property type="component" value="Unassembled WGS sequence"/>
</dbReference>
<keyword evidence="2" id="KW-0418">Kinase</keyword>
<name>A0A9P6DPT7_9AGAM</name>
<evidence type="ECO:0000256" key="2">
    <source>
        <dbReference type="ARBA" id="ARBA00022777"/>
    </source>
</evidence>
<dbReference type="AlphaFoldDB" id="A0A9P6DPT7"/>
<accession>A0A9P6DPT7</accession>
<dbReference type="PRINTS" id="PR00990">
    <property type="entry name" value="RIBOKINASE"/>
</dbReference>
<evidence type="ECO:0000256" key="1">
    <source>
        <dbReference type="ARBA" id="ARBA00022679"/>
    </source>
</evidence>
<dbReference type="InterPro" id="IPR002139">
    <property type="entry name" value="Ribo/fructo_kinase"/>
</dbReference>
<gene>
    <name evidence="4" type="ORF">BS47DRAFT_1352537</name>
</gene>
<evidence type="ECO:0000259" key="3">
    <source>
        <dbReference type="Pfam" id="PF00294"/>
    </source>
</evidence>
<dbReference type="PANTHER" id="PTHR10584">
    <property type="entry name" value="SUGAR KINASE"/>
    <property type="match status" value="1"/>
</dbReference>
<keyword evidence="1" id="KW-0808">Transferase</keyword>
<comment type="caution">
    <text evidence="4">The sequence shown here is derived from an EMBL/GenBank/DDBJ whole genome shotgun (WGS) entry which is preliminary data.</text>
</comment>
<keyword evidence="5" id="KW-1185">Reference proteome</keyword>
<dbReference type="InterPro" id="IPR029056">
    <property type="entry name" value="Ribokinase-like"/>
</dbReference>
<proteinExistence type="predicted"/>
<dbReference type="InterPro" id="IPR011611">
    <property type="entry name" value="PfkB_dom"/>
</dbReference>
<organism evidence="4 5">
    <name type="scientific">Hydnum rufescens UP504</name>
    <dbReference type="NCBI Taxonomy" id="1448309"/>
    <lineage>
        <taxon>Eukaryota</taxon>
        <taxon>Fungi</taxon>
        <taxon>Dikarya</taxon>
        <taxon>Basidiomycota</taxon>
        <taxon>Agaricomycotina</taxon>
        <taxon>Agaricomycetes</taxon>
        <taxon>Cantharellales</taxon>
        <taxon>Hydnaceae</taxon>
        <taxon>Hydnum</taxon>
    </lineage>
</organism>
<sequence length="127" mass="13136">MMSPIVVVGSLNVDLVTYTPRIPEAGETITAHSFTTGYGGKGANQAVAAARLASKAGDVVNDAIAVHMVGTVGNDDYGRGIRAAIEKEGVDITGITTEQTVSTGVAVILVCFIPSRGPYRILLTAFK</sequence>
<dbReference type="PANTHER" id="PTHR10584:SF166">
    <property type="entry name" value="RIBOKINASE"/>
    <property type="match status" value="1"/>
</dbReference>
<dbReference type="EMBL" id="MU129104">
    <property type="protein sequence ID" value="KAF9506649.1"/>
    <property type="molecule type" value="Genomic_DNA"/>
</dbReference>
<reference evidence="4" key="1">
    <citation type="journal article" date="2020" name="Nat. Commun.">
        <title>Large-scale genome sequencing of mycorrhizal fungi provides insights into the early evolution of symbiotic traits.</title>
        <authorList>
            <person name="Miyauchi S."/>
            <person name="Kiss E."/>
            <person name="Kuo A."/>
            <person name="Drula E."/>
            <person name="Kohler A."/>
            <person name="Sanchez-Garcia M."/>
            <person name="Morin E."/>
            <person name="Andreopoulos B."/>
            <person name="Barry K.W."/>
            <person name="Bonito G."/>
            <person name="Buee M."/>
            <person name="Carver A."/>
            <person name="Chen C."/>
            <person name="Cichocki N."/>
            <person name="Clum A."/>
            <person name="Culley D."/>
            <person name="Crous P.W."/>
            <person name="Fauchery L."/>
            <person name="Girlanda M."/>
            <person name="Hayes R.D."/>
            <person name="Keri Z."/>
            <person name="LaButti K."/>
            <person name="Lipzen A."/>
            <person name="Lombard V."/>
            <person name="Magnuson J."/>
            <person name="Maillard F."/>
            <person name="Murat C."/>
            <person name="Nolan M."/>
            <person name="Ohm R.A."/>
            <person name="Pangilinan J."/>
            <person name="Pereira M.F."/>
            <person name="Perotto S."/>
            <person name="Peter M."/>
            <person name="Pfister S."/>
            <person name="Riley R."/>
            <person name="Sitrit Y."/>
            <person name="Stielow J.B."/>
            <person name="Szollosi G."/>
            <person name="Zifcakova L."/>
            <person name="Stursova M."/>
            <person name="Spatafora J.W."/>
            <person name="Tedersoo L."/>
            <person name="Vaario L.M."/>
            <person name="Yamada A."/>
            <person name="Yan M."/>
            <person name="Wang P."/>
            <person name="Xu J."/>
            <person name="Bruns T."/>
            <person name="Baldrian P."/>
            <person name="Vilgalys R."/>
            <person name="Dunand C."/>
            <person name="Henrissat B."/>
            <person name="Grigoriev I.V."/>
            <person name="Hibbett D."/>
            <person name="Nagy L.G."/>
            <person name="Martin F.M."/>
        </authorList>
    </citation>
    <scope>NUCLEOTIDE SEQUENCE</scope>
    <source>
        <strain evidence="4">UP504</strain>
    </source>
</reference>
<dbReference type="GO" id="GO:0016301">
    <property type="term" value="F:kinase activity"/>
    <property type="evidence" value="ECO:0007669"/>
    <property type="project" value="UniProtKB-KW"/>
</dbReference>
<feature type="domain" description="Carbohydrate kinase PfkB" evidence="3">
    <location>
        <begin position="4"/>
        <end position="110"/>
    </location>
</feature>
<dbReference type="SUPFAM" id="SSF53613">
    <property type="entry name" value="Ribokinase-like"/>
    <property type="match status" value="1"/>
</dbReference>
<dbReference type="GO" id="GO:0006796">
    <property type="term" value="P:phosphate-containing compound metabolic process"/>
    <property type="evidence" value="ECO:0007669"/>
    <property type="project" value="UniProtKB-ARBA"/>
</dbReference>
<evidence type="ECO:0000313" key="4">
    <source>
        <dbReference type="EMBL" id="KAF9506649.1"/>
    </source>
</evidence>
<dbReference type="Gene3D" id="3.40.1190.20">
    <property type="match status" value="1"/>
</dbReference>
<protein>
    <recommendedName>
        <fullName evidence="3">Carbohydrate kinase PfkB domain-containing protein</fullName>
    </recommendedName>
</protein>
<evidence type="ECO:0000313" key="5">
    <source>
        <dbReference type="Proteomes" id="UP000886523"/>
    </source>
</evidence>
<dbReference type="Pfam" id="PF00294">
    <property type="entry name" value="PfkB"/>
    <property type="match status" value="1"/>
</dbReference>
<dbReference type="OrthoDB" id="415590at2759"/>